<comment type="caution">
    <text evidence="1">The sequence shown here is derived from an EMBL/GenBank/DDBJ whole genome shotgun (WGS) entry which is preliminary data.</text>
</comment>
<dbReference type="Proteomes" id="UP000594638">
    <property type="component" value="Unassembled WGS sequence"/>
</dbReference>
<reference evidence="1 2" key="1">
    <citation type="submission" date="2019-12" db="EMBL/GenBank/DDBJ databases">
        <authorList>
            <person name="Alioto T."/>
            <person name="Alioto T."/>
            <person name="Gomez Garrido J."/>
        </authorList>
    </citation>
    <scope>NUCLEOTIDE SEQUENCE [LARGE SCALE GENOMIC DNA]</scope>
</reference>
<dbReference type="AlphaFoldDB" id="A0A8S0PBZ0"/>
<sequence length="89" mass="10193">MIIFVVIGTDGEKEIIDVKDSSSTQGVEREVVDVDVAQQLHSEGFSGTFVPMKVNSRKKRCTELFIARHELQSGYEMQRIKSKRFTMLR</sequence>
<evidence type="ECO:0000313" key="1">
    <source>
        <dbReference type="EMBL" id="CAA2939367.1"/>
    </source>
</evidence>
<name>A0A8S0PBZ0_OLEEU</name>
<dbReference type="EMBL" id="CACTIH010000042">
    <property type="protein sequence ID" value="CAA2939367.1"/>
    <property type="molecule type" value="Genomic_DNA"/>
</dbReference>
<protein>
    <submittedName>
        <fullName evidence="1">Uncharacterized protein</fullName>
    </submittedName>
</protein>
<accession>A0A8S0PBZ0</accession>
<dbReference type="Gramene" id="OE9A059757T1">
    <property type="protein sequence ID" value="OE9A059757C1"/>
    <property type="gene ID" value="OE9A059757"/>
</dbReference>
<feature type="non-terminal residue" evidence="1">
    <location>
        <position position="89"/>
    </location>
</feature>
<gene>
    <name evidence="1" type="ORF">OLEA9_A059757</name>
</gene>
<keyword evidence="2" id="KW-1185">Reference proteome</keyword>
<evidence type="ECO:0000313" key="2">
    <source>
        <dbReference type="Proteomes" id="UP000594638"/>
    </source>
</evidence>
<organism evidence="1 2">
    <name type="scientific">Olea europaea subsp. europaea</name>
    <dbReference type="NCBI Taxonomy" id="158383"/>
    <lineage>
        <taxon>Eukaryota</taxon>
        <taxon>Viridiplantae</taxon>
        <taxon>Streptophyta</taxon>
        <taxon>Embryophyta</taxon>
        <taxon>Tracheophyta</taxon>
        <taxon>Spermatophyta</taxon>
        <taxon>Magnoliopsida</taxon>
        <taxon>eudicotyledons</taxon>
        <taxon>Gunneridae</taxon>
        <taxon>Pentapetalae</taxon>
        <taxon>asterids</taxon>
        <taxon>lamiids</taxon>
        <taxon>Lamiales</taxon>
        <taxon>Oleaceae</taxon>
        <taxon>Oleeae</taxon>
        <taxon>Olea</taxon>
    </lineage>
</organism>
<proteinExistence type="predicted"/>